<dbReference type="VEuPathDB" id="FungiDB:H257_12686"/>
<dbReference type="InterPro" id="IPR015943">
    <property type="entry name" value="WD40/YVTN_repeat-like_dom_sf"/>
</dbReference>
<dbReference type="InterPro" id="IPR001680">
    <property type="entry name" value="WD40_rpt"/>
</dbReference>
<dbReference type="GO" id="GO:0010970">
    <property type="term" value="P:transport along microtubule"/>
    <property type="evidence" value="ECO:0007669"/>
    <property type="project" value="TreeGrafter"/>
</dbReference>
<evidence type="ECO:0000313" key="22">
    <source>
        <dbReference type="Proteomes" id="UP000283543"/>
    </source>
</evidence>
<evidence type="ECO:0000313" key="5">
    <source>
        <dbReference type="EMBL" id="RHX99784.1"/>
    </source>
</evidence>
<dbReference type="EMBL" id="QUTE01012676">
    <property type="protein sequence ID" value="RHZ06449.1"/>
    <property type="molecule type" value="Genomic_DNA"/>
</dbReference>
<evidence type="ECO:0000313" key="12">
    <source>
        <dbReference type="EMBL" id="RHZ07802.1"/>
    </source>
</evidence>
<gene>
    <name evidence="15" type="ORF">B5M09_008181</name>
    <name evidence="6" type="ORF">DYB25_012164</name>
    <name evidence="12" type="ORF">DYB26_009945</name>
    <name evidence="14" type="ORF">DYB28_000660</name>
    <name evidence="9" type="ORF">DYB30_010644</name>
    <name evidence="11" type="ORF">DYB31_011371</name>
    <name evidence="8" type="ORF">DYB34_011251</name>
    <name evidence="10" type="ORF">DYB35_013148</name>
    <name evidence="5" type="ORF">DYB36_005301</name>
    <name evidence="13" type="ORF">DYB37_012376</name>
    <name evidence="7" type="ORF">DYB38_009228</name>
</gene>
<keyword evidence="3" id="KW-0853">WD repeat</keyword>
<evidence type="ECO:0008006" key="27">
    <source>
        <dbReference type="Google" id="ProtNLM"/>
    </source>
</evidence>
<evidence type="ECO:0000313" key="6">
    <source>
        <dbReference type="EMBL" id="RHY01626.1"/>
    </source>
</evidence>
<name>A0A397A0B0_APHAT</name>
<evidence type="ECO:0000313" key="14">
    <source>
        <dbReference type="EMBL" id="RLN87697.1"/>
    </source>
</evidence>
<dbReference type="GO" id="GO:0005737">
    <property type="term" value="C:cytoplasm"/>
    <property type="evidence" value="ECO:0007669"/>
    <property type="project" value="UniProtKB-SubCell"/>
</dbReference>
<dbReference type="InterPro" id="IPR036322">
    <property type="entry name" value="WD40_repeat_dom_sf"/>
</dbReference>
<evidence type="ECO:0000313" key="15">
    <source>
        <dbReference type="EMBL" id="RQM27216.1"/>
    </source>
</evidence>
<dbReference type="Proteomes" id="UP000286510">
    <property type="component" value="Unassembled WGS sequence"/>
</dbReference>
<reference evidence="14 21" key="1">
    <citation type="journal article" date="2018" name="J. Invertebr. Pathol.">
        <title>New genotyping method for the causative agent of crayfish plague (Aphanomyces astaci) based on whole genome data.</title>
        <authorList>
            <person name="Minardi D."/>
            <person name="Studholme D.J."/>
            <person name="van der Giezen M."/>
            <person name="Pretto T."/>
            <person name="Oidtmann B."/>
        </authorList>
    </citation>
    <scope>NUCLEOTIDE SEQUENCE [LARGE SCALE GENOMIC DNA]</scope>
    <source>
        <strain evidence="14 21">KB13</strain>
    </source>
</reference>
<evidence type="ECO:0000313" key="16">
    <source>
        <dbReference type="Proteomes" id="UP000265427"/>
    </source>
</evidence>
<evidence type="ECO:0000313" key="17">
    <source>
        <dbReference type="Proteomes" id="UP000265716"/>
    </source>
</evidence>
<accession>A0A397A0B0</accession>
<comment type="caution">
    <text evidence="5">The sequence shown here is derived from an EMBL/GenBank/DDBJ whole genome shotgun (WGS) entry which is preliminary data.</text>
</comment>
<dbReference type="PANTHER" id="PTHR12442">
    <property type="entry name" value="DYNEIN INTERMEDIATE CHAIN"/>
    <property type="match status" value="1"/>
</dbReference>
<evidence type="ECO:0000313" key="19">
    <source>
        <dbReference type="Proteomes" id="UP000266239"/>
    </source>
</evidence>
<dbReference type="PANTHER" id="PTHR12442:SF22">
    <property type="entry name" value="CYTOPLASMIC DYNEIN 1 INTERMEDIATE CHAIN-RELATED"/>
    <property type="match status" value="1"/>
</dbReference>
<dbReference type="Proteomes" id="UP000265716">
    <property type="component" value="Unassembled WGS sequence"/>
</dbReference>
<dbReference type="Proteomes" id="UP000285430">
    <property type="component" value="Unassembled WGS sequence"/>
</dbReference>
<evidence type="ECO:0000313" key="21">
    <source>
        <dbReference type="Proteomes" id="UP000275652"/>
    </source>
</evidence>
<dbReference type="Proteomes" id="UP000266643">
    <property type="component" value="Unassembled WGS sequence"/>
</dbReference>
<dbReference type="SUPFAM" id="SSF50978">
    <property type="entry name" value="WD40 repeat-like"/>
    <property type="match status" value="1"/>
</dbReference>
<dbReference type="GO" id="GO:0005868">
    <property type="term" value="C:cytoplasmic dynein complex"/>
    <property type="evidence" value="ECO:0007669"/>
    <property type="project" value="TreeGrafter"/>
</dbReference>
<keyword evidence="23" id="KW-1185">Reference proteome</keyword>
<dbReference type="EMBL" id="QUTI01063139">
    <property type="protein sequence ID" value="RLN87697.1"/>
    <property type="molecule type" value="Genomic_DNA"/>
</dbReference>
<dbReference type="Proteomes" id="UP000285712">
    <property type="component" value="Unassembled WGS sequence"/>
</dbReference>
<comment type="subcellular location">
    <subcellularLocation>
        <location evidence="1">Cytoplasm</location>
    </subcellularLocation>
</comment>
<evidence type="ECO:0000256" key="2">
    <source>
        <dbReference type="ARBA" id="ARBA00022490"/>
    </source>
</evidence>
<dbReference type="Proteomes" id="UP000283543">
    <property type="component" value="Unassembled WGS sequence"/>
</dbReference>
<reference evidence="15 23" key="2">
    <citation type="submission" date="2018-07" db="EMBL/GenBank/DDBJ databases">
        <title>Annotation of Aphanomyces astaci genome assembly.</title>
        <authorList>
            <person name="Studholme D.J."/>
        </authorList>
    </citation>
    <scope>NUCLEOTIDE SEQUENCE [LARGE SCALE GENOMIC DNA]</scope>
    <source>
        <strain evidence="15">Pc</strain>
    </source>
</reference>
<dbReference type="GO" id="GO:0045503">
    <property type="term" value="F:dynein light chain binding"/>
    <property type="evidence" value="ECO:0007669"/>
    <property type="project" value="TreeGrafter"/>
</dbReference>
<dbReference type="SMART" id="SM00320">
    <property type="entry name" value="WD40"/>
    <property type="match status" value="2"/>
</dbReference>
<dbReference type="Proteomes" id="UP000284702">
    <property type="component" value="Unassembled WGS sequence"/>
</dbReference>
<dbReference type="Proteomes" id="UP000266196">
    <property type="component" value="Unassembled WGS sequence"/>
</dbReference>
<evidence type="ECO:0000313" key="13">
    <source>
        <dbReference type="EMBL" id="RHZ14022.1"/>
    </source>
</evidence>
<evidence type="ECO:0000313" key="10">
    <source>
        <dbReference type="EMBL" id="RHY96715.1"/>
    </source>
</evidence>
<evidence type="ECO:0000313" key="8">
    <source>
        <dbReference type="EMBL" id="RHY44537.1"/>
    </source>
</evidence>
<evidence type="ECO:0000313" key="20">
    <source>
        <dbReference type="Proteomes" id="UP000266643"/>
    </source>
</evidence>
<evidence type="ECO:0000313" key="26">
    <source>
        <dbReference type="Proteomes" id="UP000286510"/>
    </source>
</evidence>
<evidence type="ECO:0000313" key="7">
    <source>
        <dbReference type="EMBL" id="RHY38348.1"/>
    </source>
</evidence>
<evidence type="ECO:0000313" key="11">
    <source>
        <dbReference type="EMBL" id="RHZ06449.1"/>
    </source>
</evidence>
<dbReference type="EMBL" id="MZMZ02002127">
    <property type="protein sequence ID" value="RQM27216.1"/>
    <property type="molecule type" value="Genomic_DNA"/>
</dbReference>
<evidence type="ECO:0000256" key="3">
    <source>
        <dbReference type="ARBA" id="ARBA00022574"/>
    </source>
</evidence>
<evidence type="ECO:0000313" key="18">
    <source>
        <dbReference type="Proteomes" id="UP000266196"/>
    </source>
</evidence>
<evidence type="ECO:0000313" key="24">
    <source>
        <dbReference type="Proteomes" id="UP000285430"/>
    </source>
</evidence>
<evidence type="ECO:0000313" key="25">
    <source>
        <dbReference type="Proteomes" id="UP000285712"/>
    </source>
</evidence>
<evidence type="ECO:0000313" key="9">
    <source>
        <dbReference type="EMBL" id="RHY50875.1"/>
    </source>
</evidence>
<keyword evidence="4" id="KW-0677">Repeat</keyword>
<dbReference type="EMBL" id="QUTC01011674">
    <property type="protein sequence ID" value="RHY38348.1"/>
    <property type="molecule type" value="Genomic_DNA"/>
</dbReference>
<dbReference type="InterPro" id="IPR050687">
    <property type="entry name" value="Dynein_IC"/>
</dbReference>
<evidence type="ECO:0000256" key="1">
    <source>
        <dbReference type="ARBA" id="ARBA00004496"/>
    </source>
</evidence>
<dbReference type="EMBL" id="QUTB01007805">
    <property type="protein sequence ID" value="RHY44537.1"/>
    <property type="molecule type" value="Genomic_DNA"/>
</dbReference>
<proteinExistence type="predicted"/>
<reference evidence="16 17" key="3">
    <citation type="submission" date="2018-08" db="EMBL/GenBank/DDBJ databases">
        <title>Aphanomyces genome sequencing and annotation.</title>
        <authorList>
            <person name="Minardi D."/>
            <person name="Oidtmann B."/>
            <person name="Van Der Giezen M."/>
            <person name="Studholme D.J."/>
        </authorList>
    </citation>
    <scope>NUCLEOTIDE SEQUENCE [LARGE SCALE GENOMIC DNA]</scope>
    <source>
        <strain evidence="11 18">197901</strain>
        <strain evidence="9 20">D2</strain>
        <strain evidence="13 24">Da</strain>
        <strain evidence="12 26">FDL457</strain>
        <strain evidence="5 16">Kv</strain>
        <strain evidence="7 17">SA</strain>
        <strain evidence="8 22">Si</strain>
        <strain evidence="10 25">Sv</strain>
        <strain evidence="6 19">Yx</strain>
    </source>
</reference>
<dbReference type="GO" id="GO:0045504">
    <property type="term" value="F:dynein heavy chain binding"/>
    <property type="evidence" value="ECO:0007669"/>
    <property type="project" value="TreeGrafter"/>
</dbReference>
<dbReference type="Proteomes" id="UP000266239">
    <property type="component" value="Unassembled WGS sequence"/>
</dbReference>
<sequence>MSFEPANDYVYDIRWSPVHPGLFCTADGSGKASVWNISNDSEVPVAEVQVSTERALNKVRWTADGKRLLVGDSAGDTHVYDVPSEISQPRPDEMARLESKLSQAIARTTDVYMG</sequence>
<evidence type="ECO:0000313" key="23">
    <source>
        <dbReference type="Proteomes" id="UP000284702"/>
    </source>
</evidence>
<dbReference type="EMBL" id="QUSZ01008909">
    <property type="protein sequence ID" value="RHX99784.1"/>
    <property type="molecule type" value="Genomic_DNA"/>
</dbReference>
<evidence type="ECO:0000256" key="4">
    <source>
        <dbReference type="ARBA" id="ARBA00022737"/>
    </source>
</evidence>
<dbReference type="Gene3D" id="2.130.10.10">
    <property type="entry name" value="YVTN repeat-like/Quinoprotein amine dehydrogenase"/>
    <property type="match status" value="1"/>
</dbReference>
<dbReference type="Proteomes" id="UP000275652">
    <property type="component" value="Unassembled WGS sequence"/>
</dbReference>
<dbReference type="EMBL" id="QUTG01002329">
    <property type="protein sequence ID" value="RHY96715.1"/>
    <property type="molecule type" value="Genomic_DNA"/>
</dbReference>
<dbReference type="Proteomes" id="UP000265427">
    <property type="component" value="Unassembled WGS sequence"/>
</dbReference>
<keyword evidence="2" id="KW-0963">Cytoplasm</keyword>
<organism evidence="5 16">
    <name type="scientific">Aphanomyces astaci</name>
    <name type="common">Crayfish plague agent</name>
    <dbReference type="NCBI Taxonomy" id="112090"/>
    <lineage>
        <taxon>Eukaryota</taxon>
        <taxon>Sar</taxon>
        <taxon>Stramenopiles</taxon>
        <taxon>Oomycota</taxon>
        <taxon>Saprolegniomycetes</taxon>
        <taxon>Saprolegniales</taxon>
        <taxon>Verrucalvaceae</taxon>
        <taxon>Aphanomyces</taxon>
    </lineage>
</organism>
<protein>
    <recommendedName>
        <fullName evidence="27">Anaphase-promoting complex subunit 4 WD40 domain-containing protein</fullName>
    </recommendedName>
</protein>
<dbReference type="EMBL" id="QUTA01009155">
    <property type="protein sequence ID" value="RHY01626.1"/>
    <property type="molecule type" value="Genomic_DNA"/>
</dbReference>
<dbReference type="EMBL" id="QUTD01007299">
    <property type="protein sequence ID" value="RHY50875.1"/>
    <property type="molecule type" value="Genomic_DNA"/>
</dbReference>
<dbReference type="EMBL" id="QUTH01004400">
    <property type="protein sequence ID" value="RHZ14022.1"/>
    <property type="molecule type" value="Genomic_DNA"/>
</dbReference>
<dbReference type="AlphaFoldDB" id="A0A397A0B0"/>
<dbReference type="EMBL" id="QUTF01016061">
    <property type="protein sequence ID" value="RHZ07802.1"/>
    <property type="molecule type" value="Genomic_DNA"/>
</dbReference>